<sequence length="182" mass="20219">MPLQTSLIPLAPATYDAFFAYLGDQLKENGQGGTPLFQPMSRAQPTLAPERAAAFRQALDTPLGQPGWRRAWVAVGPEGIRGHVDLRARPEPHAQHRGMLGMGVHRDWRRIGLGRRLVGLAVQWAAAQDGLDWIDLEVLSVNAPARQLYLATGFVQTGEHADMFRIDGEQHGYTYMSRALRR</sequence>
<keyword evidence="2" id="KW-0012">Acyltransferase</keyword>
<dbReference type="CDD" id="cd04301">
    <property type="entry name" value="NAT_SF"/>
    <property type="match status" value="1"/>
</dbReference>
<feature type="domain" description="N-acetyltransferase" evidence="3">
    <location>
        <begin position="35"/>
        <end position="181"/>
    </location>
</feature>
<dbReference type="InterPro" id="IPR000182">
    <property type="entry name" value="GNAT_dom"/>
</dbReference>
<dbReference type="GO" id="GO:0016747">
    <property type="term" value="F:acyltransferase activity, transferring groups other than amino-acyl groups"/>
    <property type="evidence" value="ECO:0007669"/>
    <property type="project" value="InterPro"/>
</dbReference>
<accession>A0A7W2ERB7</accession>
<dbReference type="Gene3D" id="3.40.630.30">
    <property type="match status" value="1"/>
</dbReference>
<proteinExistence type="predicted"/>
<dbReference type="Proteomes" id="UP000534388">
    <property type="component" value="Unassembled WGS sequence"/>
</dbReference>
<organism evidence="4 5">
    <name type="scientific">Rugamonas brunnea</name>
    <dbReference type="NCBI Taxonomy" id="2758569"/>
    <lineage>
        <taxon>Bacteria</taxon>
        <taxon>Pseudomonadati</taxon>
        <taxon>Pseudomonadota</taxon>
        <taxon>Betaproteobacteria</taxon>
        <taxon>Burkholderiales</taxon>
        <taxon>Oxalobacteraceae</taxon>
        <taxon>Telluria group</taxon>
        <taxon>Rugamonas</taxon>
    </lineage>
</organism>
<reference evidence="4 5" key="1">
    <citation type="submission" date="2020-07" db="EMBL/GenBank/DDBJ databases">
        <title>Novel species isolated from subtropical streams in China.</title>
        <authorList>
            <person name="Lu H."/>
        </authorList>
    </citation>
    <scope>NUCLEOTIDE SEQUENCE [LARGE SCALE GENOMIC DNA]</scope>
    <source>
        <strain evidence="4 5">LX20W</strain>
    </source>
</reference>
<dbReference type="Pfam" id="PF00583">
    <property type="entry name" value="Acetyltransf_1"/>
    <property type="match status" value="1"/>
</dbReference>
<dbReference type="EMBL" id="JACEZT010000004">
    <property type="protein sequence ID" value="MBA5637069.1"/>
    <property type="molecule type" value="Genomic_DNA"/>
</dbReference>
<comment type="caution">
    <text evidence="4">The sequence shown here is derived from an EMBL/GenBank/DDBJ whole genome shotgun (WGS) entry which is preliminary data.</text>
</comment>
<evidence type="ECO:0000259" key="3">
    <source>
        <dbReference type="PROSITE" id="PS51186"/>
    </source>
</evidence>
<dbReference type="PANTHER" id="PTHR43877:SF2">
    <property type="entry name" value="AMINOALKYLPHOSPHONATE N-ACETYLTRANSFERASE-RELATED"/>
    <property type="match status" value="1"/>
</dbReference>
<dbReference type="RefSeq" id="WP_182161338.1">
    <property type="nucleotide sequence ID" value="NZ_JACEZT010000004.1"/>
</dbReference>
<evidence type="ECO:0000313" key="5">
    <source>
        <dbReference type="Proteomes" id="UP000534388"/>
    </source>
</evidence>
<dbReference type="PROSITE" id="PS51186">
    <property type="entry name" value="GNAT"/>
    <property type="match status" value="1"/>
</dbReference>
<evidence type="ECO:0000256" key="2">
    <source>
        <dbReference type="ARBA" id="ARBA00023315"/>
    </source>
</evidence>
<dbReference type="SUPFAM" id="SSF55729">
    <property type="entry name" value="Acyl-CoA N-acyltransferases (Nat)"/>
    <property type="match status" value="1"/>
</dbReference>
<name>A0A7W2ERB7_9BURK</name>
<dbReference type="AlphaFoldDB" id="A0A7W2ERB7"/>
<dbReference type="InterPro" id="IPR016181">
    <property type="entry name" value="Acyl_CoA_acyltransferase"/>
</dbReference>
<keyword evidence="5" id="KW-1185">Reference proteome</keyword>
<evidence type="ECO:0000256" key="1">
    <source>
        <dbReference type="ARBA" id="ARBA00022679"/>
    </source>
</evidence>
<dbReference type="PANTHER" id="PTHR43877">
    <property type="entry name" value="AMINOALKYLPHOSPHONATE N-ACETYLTRANSFERASE-RELATED-RELATED"/>
    <property type="match status" value="1"/>
</dbReference>
<keyword evidence="1 4" id="KW-0808">Transferase</keyword>
<protein>
    <submittedName>
        <fullName evidence="4">GNAT family N-acetyltransferase</fullName>
    </submittedName>
</protein>
<dbReference type="InterPro" id="IPR050832">
    <property type="entry name" value="Bact_Acetyltransf"/>
</dbReference>
<evidence type="ECO:0000313" key="4">
    <source>
        <dbReference type="EMBL" id="MBA5637069.1"/>
    </source>
</evidence>
<gene>
    <name evidence="4" type="ORF">H3H37_08375</name>
</gene>